<gene>
    <name evidence="1" type="ORF">GCM10022214_14370</name>
</gene>
<reference evidence="2" key="1">
    <citation type="journal article" date="2019" name="Int. J. Syst. Evol. Microbiol.">
        <title>The Global Catalogue of Microorganisms (GCM) 10K type strain sequencing project: providing services to taxonomists for standard genome sequencing and annotation.</title>
        <authorList>
            <consortium name="The Broad Institute Genomics Platform"/>
            <consortium name="The Broad Institute Genome Sequencing Center for Infectious Disease"/>
            <person name="Wu L."/>
            <person name="Ma J."/>
        </authorList>
    </citation>
    <scope>NUCLEOTIDE SEQUENCE [LARGE SCALE GENOMIC DNA]</scope>
    <source>
        <strain evidence="2">JCM 16702</strain>
    </source>
</reference>
<proteinExistence type="predicted"/>
<name>A0ABP7VAH4_9ACTN</name>
<dbReference type="EMBL" id="BAAAZG010000003">
    <property type="protein sequence ID" value="GAA4062245.1"/>
    <property type="molecule type" value="Genomic_DNA"/>
</dbReference>
<evidence type="ECO:0000313" key="2">
    <source>
        <dbReference type="Proteomes" id="UP001500683"/>
    </source>
</evidence>
<dbReference type="InterPro" id="IPR012338">
    <property type="entry name" value="Beta-lactam/transpept-like"/>
</dbReference>
<comment type="caution">
    <text evidence="1">The sequence shown here is derived from an EMBL/GenBank/DDBJ whole genome shotgun (WGS) entry which is preliminary data.</text>
</comment>
<evidence type="ECO:0000313" key="1">
    <source>
        <dbReference type="EMBL" id="GAA4062245.1"/>
    </source>
</evidence>
<keyword evidence="2" id="KW-1185">Reference proteome</keyword>
<accession>A0ABP7VAH4</accession>
<organism evidence="1 2">
    <name type="scientific">Actinomadura miaoliensis</name>
    <dbReference type="NCBI Taxonomy" id="430685"/>
    <lineage>
        <taxon>Bacteria</taxon>
        <taxon>Bacillati</taxon>
        <taxon>Actinomycetota</taxon>
        <taxon>Actinomycetes</taxon>
        <taxon>Streptosporangiales</taxon>
        <taxon>Thermomonosporaceae</taxon>
        <taxon>Actinomadura</taxon>
    </lineage>
</organism>
<protein>
    <submittedName>
        <fullName evidence="1">Uncharacterized protein</fullName>
    </submittedName>
</protein>
<dbReference type="Gene3D" id="3.40.710.10">
    <property type="entry name" value="DD-peptidase/beta-lactamase superfamily"/>
    <property type="match status" value="1"/>
</dbReference>
<sequence>MYAATVSGSDDRPALLRPGILGEFAVLHSTGGDLVGSDQGQYALGFQAKGLRSPFLGANAFGHNGSAGAPRSARSAPCWPAP</sequence>
<dbReference type="Proteomes" id="UP001500683">
    <property type="component" value="Unassembled WGS sequence"/>
</dbReference>